<evidence type="ECO:0000256" key="2">
    <source>
        <dbReference type="ARBA" id="ARBA00023125"/>
    </source>
</evidence>
<dbReference type="SUPFAM" id="SSF48498">
    <property type="entry name" value="Tetracyclin repressor-like, C-terminal domain"/>
    <property type="match status" value="1"/>
</dbReference>
<dbReference type="SUPFAM" id="SSF46689">
    <property type="entry name" value="Homeodomain-like"/>
    <property type="match status" value="1"/>
</dbReference>
<evidence type="ECO:0000256" key="4">
    <source>
        <dbReference type="PROSITE-ProRule" id="PRU00335"/>
    </source>
</evidence>
<dbReference type="Gene3D" id="1.10.357.10">
    <property type="entry name" value="Tetracycline Repressor, domain 2"/>
    <property type="match status" value="1"/>
</dbReference>
<dbReference type="InterPro" id="IPR050109">
    <property type="entry name" value="HTH-type_TetR-like_transc_reg"/>
</dbReference>
<dbReference type="Pfam" id="PF16859">
    <property type="entry name" value="TetR_C_11"/>
    <property type="match status" value="1"/>
</dbReference>
<sequence length="226" mass="24177">MSGGSSRGRPRDPQVEGVVQTATRELLEQRGFEQTTIQAVARHAGVGASTIYRRWPSRIELIESAIFPGLGALVVAPTGDVREDLRRYVAAYRQLFGSPAARAGIPGLLAAYQAEPQRHGTLVERVGQDVRPAFRATLAAAAPGTIDPAVDPDGVMDLLIGAALYQSFIRPFAGRADEADEADDHYQDDRVCDLLLRALRPDTGEPAGGRASATSPKPKPKAKTEP</sequence>
<dbReference type="GO" id="GO:0003700">
    <property type="term" value="F:DNA-binding transcription factor activity"/>
    <property type="evidence" value="ECO:0007669"/>
    <property type="project" value="TreeGrafter"/>
</dbReference>
<organism evidence="7 8">
    <name type="scientific">Parafrankia irregularis</name>
    <dbReference type="NCBI Taxonomy" id="795642"/>
    <lineage>
        <taxon>Bacteria</taxon>
        <taxon>Bacillati</taxon>
        <taxon>Actinomycetota</taxon>
        <taxon>Actinomycetes</taxon>
        <taxon>Frankiales</taxon>
        <taxon>Frankiaceae</taxon>
        <taxon>Parafrankia</taxon>
    </lineage>
</organism>
<evidence type="ECO:0000256" key="1">
    <source>
        <dbReference type="ARBA" id="ARBA00023015"/>
    </source>
</evidence>
<dbReference type="Proteomes" id="UP000198802">
    <property type="component" value="Unassembled WGS sequence"/>
</dbReference>
<feature type="region of interest" description="Disordered" evidence="5">
    <location>
        <begin position="198"/>
        <end position="226"/>
    </location>
</feature>
<accession>A0A0S4QP66</accession>
<dbReference type="PROSITE" id="PS50977">
    <property type="entry name" value="HTH_TETR_2"/>
    <property type="match status" value="1"/>
</dbReference>
<dbReference type="InterPro" id="IPR036271">
    <property type="entry name" value="Tet_transcr_reg_TetR-rel_C_sf"/>
</dbReference>
<proteinExistence type="predicted"/>
<keyword evidence="1" id="KW-0805">Transcription regulation</keyword>
<dbReference type="InterPro" id="IPR001647">
    <property type="entry name" value="HTH_TetR"/>
</dbReference>
<dbReference type="PANTHER" id="PTHR30055">
    <property type="entry name" value="HTH-TYPE TRANSCRIPTIONAL REGULATOR RUTR"/>
    <property type="match status" value="1"/>
</dbReference>
<protein>
    <submittedName>
        <fullName evidence="7">DNA-binding transcriptional regulator, AcrR family</fullName>
    </submittedName>
</protein>
<evidence type="ECO:0000313" key="8">
    <source>
        <dbReference type="Proteomes" id="UP000198802"/>
    </source>
</evidence>
<dbReference type="Gene3D" id="1.10.10.60">
    <property type="entry name" value="Homeodomain-like"/>
    <property type="match status" value="1"/>
</dbReference>
<feature type="domain" description="HTH tetR-type" evidence="6">
    <location>
        <begin position="13"/>
        <end position="73"/>
    </location>
</feature>
<dbReference type="AlphaFoldDB" id="A0A0S4QP66"/>
<evidence type="ECO:0000313" key="7">
    <source>
        <dbReference type="EMBL" id="CUU57425.1"/>
    </source>
</evidence>
<dbReference type="PANTHER" id="PTHR30055:SF234">
    <property type="entry name" value="HTH-TYPE TRANSCRIPTIONAL REGULATOR BETI"/>
    <property type="match status" value="1"/>
</dbReference>
<keyword evidence="3" id="KW-0804">Transcription</keyword>
<dbReference type="InterPro" id="IPR011075">
    <property type="entry name" value="TetR_C"/>
</dbReference>
<gene>
    <name evidence="7" type="ORF">Ga0074812_11285</name>
</gene>
<evidence type="ECO:0000256" key="3">
    <source>
        <dbReference type="ARBA" id="ARBA00023163"/>
    </source>
</evidence>
<dbReference type="InterPro" id="IPR009057">
    <property type="entry name" value="Homeodomain-like_sf"/>
</dbReference>
<feature type="DNA-binding region" description="H-T-H motif" evidence="4">
    <location>
        <begin position="36"/>
        <end position="55"/>
    </location>
</feature>
<reference evidence="8" key="1">
    <citation type="submission" date="2015-11" db="EMBL/GenBank/DDBJ databases">
        <authorList>
            <person name="Varghese N."/>
        </authorList>
    </citation>
    <scope>NUCLEOTIDE SEQUENCE [LARGE SCALE GENOMIC DNA]</scope>
    <source>
        <strain evidence="8">DSM 45899</strain>
    </source>
</reference>
<dbReference type="PRINTS" id="PR00455">
    <property type="entry name" value="HTHTETR"/>
</dbReference>
<name>A0A0S4QP66_9ACTN</name>
<keyword evidence="8" id="KW-1185">Reference proteome</keyword>
<evidence type="ECO:0000259" key="6">
    <source>
        <dbReference type="PROSITE" id="PS50977"/>
    </source>
</evidence>
<dbReference type="EMBL" id="FAOZ01000012">
    <property type="protein sequence ID" value="CUU57425.1"/>
    <property type="molecule type" value="Genomic_DNA"/>
</dbReference>
<keyword evidence="2 4" id="KW-0238">DNA-binding</keyword>
<evidence type="ECO:0000256" key="5">
    <source>
        <dbReference type="SAM" id="MobiDB-lite"/>
    </source>
</evidence>
<dbReference type="Pfam" id="PF00440">
    <property type="entry name" value="TetR_N"/>
    <property type="match status" value="1"/>
</dbReference>
<dbReference type="GO" id="GO:0000976">
    <property type="term" value="F:transcription cis-regulatory region binding"/>
    <property type="evidence" value="ECO:0007669"/>
    <property type="project" value="TreeGrafter"/>
</dbReference>